<feature type="region of interest" description="Disordered" evidence="1">
    <location>
        <begin position="24"/>
        <end position="59"/>
    </location>
</feature>
<accession>A0A2P4SN20</accession>
<keyword evidence="3" id="KW-1185">Reference proteome</keyword>
<gene>
    <name evidence="2" type="ORF">CIB84_010728</name>
</gene>
<dbReference type="Proteomes" id="UP000237246">
    <property type="component" value="Unassembled WGS sequence"/>
</dbReference>
<evidence type="ECO:0000256" key="1">
    <source>
        <dbReference type="SAM" id="MobiDB-lite"/>
    </source>
</evidence>
<dbReference type="EMBL" id="PPHD01033868">
    <property type="protein sequence ID" value="POI25522.1"/>
    <property type="molecule type" value="Genomic_DNA"/>
</dbReference>
<feature type="compositionally biased region" description="Acidic residues" evidence="1">
    <location>
        <begin position="50"/>
        <end position="59"/>
    </location>
</feature>
<dbReference type="AlphaFoldDB" id="A0A2P4SN20"/>
<dbReference type="OrthoDB" id="10264376at2759"/>
<organism evidence="2 3">
    <name type="scientific">Bambusicola thoracicus</name>
    <name type="common">Chinese bamboo-partridge</name>
    <name type="synonym">Perdix thoracica</name>
    <dbReference type="NCBI Taxonomy" id="9083"/>
    <lineage>
        <taxon>Eukaryota</taxon>
        <taxon>Metazoa</taxon>
        <taxon>Chordata</taxon>
        <taxon>Craniata</taxon>
        <taxon>Vertebrata</taxon>
        <taxon>Euteleostomi</taxon>
        <taxon>Archelosauria</taxon>
        <taxon>Archosauria</taxon>
        <taxon>Dinosauria</taxon>
        <taxon>Saurischia</taxon>
        <taxon>Theropoda</taxon>
        <taxon>Coelurosauria</taxon>
        <taxon>Aves</taxon>
        <taxon>Neognathae</taxon>
        <taxon>Galloanserae</taxon>
        <taxon>Galliformes</taxon>
        <taxon>Phasianidae</taxon>
        <taxon>Perdicinae</taxon>
        <taxon>Bambusicola</taxon>
    </lineage>
</organism>
<evidence type="ECO:0000313" key="3">
    <source>
        <dbReference type="Proteomes" id="UP000237246"/>
    </source>
</evidence>
<comment type="caution">
    <text evidence="2">The sequence shown here is derived from an EMBL/GenBank/DDBJ whole genome shotgun (WGS) entry which is preliminary data.</text>
</comment>
<feature type="non-terminal residue" evidence="2">
    <location>
        <position position="1"/>
    </location>
</feature>
<name>A0A2P4SN20_BAMTH</name>
<protein>
    <submittedName>
        <fullName evidence="2">Uncharacterized protein</fullName>
    </submittedName>
</protein>
<proteinExistence type="predicted"/>
<sequence length="73" mass="7883">DTTCSESEDSSDEELIGPSRVLQASVQSSAGHDDDEEFIGPPLPPGFKDSDDDDTEDEDNVSNLFLLNALIKL</sequence>
<evidence type="ECO:0000313" key="2">
    <source>
        <dbReference type="EMBL" id="POI25522.1"/>
    </source>
</evidence>
<reference evidence="2 3" key="1">
    <citation type="submission" date="2018-01" db="EMBL/GenBank/DDBJ databases">
        <title>Comparison of the Chinese Bamboo Partridge and Red Junglefowl genome sequences highlights the importance of demography in genome evolution.</title>
        <authorList>
            <person name="Tiley G.P."/>
            <person name="Kimball R.T."/>
            <person name="Braun E.L."/>
            <person name="Burleigh J.G."/>
        </authorList>
    </citation>
    <scope>NUCLEOTIDE SEQUENCE [LARGE SCALE GENOMIC DNA]</scope>
    <source>
        <strain evidence="2">RTK389</strain>
        <tissue evidence="2">Blood</tissue>
    </source>
</reference>